<keyword evidence="10 11" id="KW-0234">DNA repair</keyword>
<dbReference type="HAMAP" id="MF_01498">
    <property type="entry name" value="RadA_bact"/>
    <property type="match status" value="1"/>
</dbReference>
<evidence type="ECO:0000256" key="11">
    <source>
        <dbReference type="HAMAP-Rule" id="MF_01498"/>
    </source>
</evidence>
<dbReference type="InterPro" id="IPR020588">
    <property type="entry name" value="RecA_ATP-bd"/>
</dbReference>
<dbReference type="GO" id="GO:0005524">
    <property type="term" value="F:ATP binding"/>
    <property type="evidence" value="ECO:0007669"/>
    <property type="project" value="UniProtKB-UniRule"/>
</dbReference>
<reference evidence="15 16" key="1">
    <citation type="journal article" date="2021" name="Int. J. Syst. Evol. Microbiol.">
        <title>Classification of three corynebacterial strains isolated from a small paddock in North Rhine-Westphalia: proposal of &lt;i&gt;Corynebacterium kalinowskii&lt;/i&gt; sp. nov., &lt;i&gt;Corynebacterium comes&lt;/i&gt; sp. nov. and &lt;i&gt;Corynebacterium occultum&lt;/i&gt; sp. nov.</title>
        <authorList>
            <person name="Schaffert L."/>
            <person name="Ruwe M."/>
            <person name="Milse J."/>
            <person name="Hanuschka K."/>
            <person name="Ortseifen V."/>
            <person name="Droste J."/>
            <person name="Brandt D."/>
            <person name="Schl L."/>
            <person name="Kutter Y."/>
            <person name="Vinke S."/>
            <person name="Vieh P."/>
            <person name="Jacob L."/>
            <person name="L N.C."/>
            <person name="Schulte-Berndt E."/>
            <person name="Hain C."/>
            <person name="Linder M."/>
            <person name="Schmidt P."/>
            <person name="Wollenschl L."/>
            <person name="Luttermann T."/>
            <person name="Thieme E."/>
            <person name="Hassa J."/>
            <person name="Haak M."/>
            <person name="Wittchen M."/>
            <person name="Mentz A."/>
            <person name="Persicke M."/>
            <person name="Busche T."/>
            <person name="R C."/>
        </authorList>
    </citation>
    <scope>NUCLEOTIDE SEQUENCE [LARGE SCALE GENOMIC DNA]</scope>
    <source>
        <strain evidence="15 16">2019</strain>
    </source>
</reference>
<organism evidence="15 16">
    <name type="scientific">Corynebacterium comes</name>
    <dbReference type="NCBI Taxonomy" id="2675218"/>
    <lineage>
        <taxon>Bacteria</taxon>
        <taxon>Bacillati</taxon>
        <taxon>Actinomycetota</taxon>
        <taxon>Actinomycetes</taxon>
        <taxon>Mycobacteriales</taxon>
        <taxon>Corynebacteriaceae</taxon>
        <taxon>Corynebacterium</taxon>
    </lineage>
</organism>
<dbReference type="FunFam" id="3.40.50.300:FF:000050">
    <property type="entry name" value="DNA repair protein RadA"/>
    <property type="match status" value="1"/>
</dbReference>
<evidence type="ECO:0000256" key="3">
    <source>
        <dbReference type="ARBA" id="ARBA00022763"/>
    </source>
</evidence>
<keyword evidence="5" id="KW-0378">Hydrolase</keyword>
<dbReference type="KEGG" id="ccoe:CETAM_11510"/>
<dbReference type="GO" id="GO:0003684">
    <property type="term" value="F:damaged DNA binding"/>
    <property type="evidence" value="ECO:0007669"/>
    <property type="project" value="InterPro"/>
</dbReference>
<feature type="short sequence motif" description="RadA KNRFG motif" evidence="11">
    <location>
        <begin position="268"/>
        <end position="272"/>
    </location>
</feature>
<keyword evidence="16" id="KW-1185">Reference proteome</keyword>
<sequence length="470" mass="48830">MARKPRSVHTCSECGYSSAKWLGRCPECGSWGTLVESAVAPKGGAAASAAVSGAVPQGLTPASPATPITRISGTAATSMPSGIGELDRVLGSGVVPGSIVLMAGEPGVGKSTLLLEVASRWASQPAADGTGTRKALYVTAEESVGQVRVRAERTDALKDTLYLAAESNLDVVFGHVEQLKPSLLIVDSVQTMHAPGVEGVAGGVAQSRAVTAALTTLAKTSGIPILLVGHVTKDGNVAGPRVLEHLVDVVLNFEGDRQSSLRMLRGIKNRFGATDEVGCFEQTAEGIREVPDPSGLFLSHRGRTPDGSAVTVAMDGVRPLLAEVQALTVDPVAKNPRRVVTGLDTNRVPMVLAVLQARAGERTNEKDAYVATVGGVRITETATDLAVALATWSSLHEQPLPEKTIVIGEVGLAGELRRVPNLGRRLAEAARLGYEYAVVPEGETLNIPGLRIAQAGTLLEAIGLVSPRRG</sequence>
<dbReference type="InterPro" id="IPR004504">
    <property type="entry name" value="DNA_repair_RadA"/>
</dbReference>
<evidence type="ECO:0000256" key="7">
    <source>
        <dbReference type="ARBA" id="ARBA00022840"/>
    </source>
</evidence>
<keyword evidence="7 11" id="KW-0067">ATP-binding</keyword>
<dbReference type="Pfam" id="PF13481">
    <property type="entry name" value="AAA_25"/>
    <property type="match status" value="1"/>
</dbReference>
<dbReference type="GO" id="GO:0005829">
    <property type="term" value="C:cytosol"/>
    <property type="evidence" value="ECO:0007669"/>
    <property type="project" value="TreeGrafter"/>
</dbReference>
<dbReference type="PANTHER" id="PTHR32472">
    <property type="entry name" value="DNA REPAIR PROTEIN RADA"/>
    <property type="match status" value="1"/>
</dbReference>
<dbReference type="SUPFAM" id="SSF52540">
    <property type="entry name" value="P-loop containing nucleoside triphosphate hydrolases"/>
    <property type="match status" value="1"/>
</dbReference>
<feature type="binding site" evidence="11">
    <location>
        <begin position="104"/>
        <end position="111"/>
    </location>
    <ligand>
        <name>ATP</name>
        <dbReference type="ChEBI" id="CHEBI:30616"/>
    </ligand>
</feature>
<dbReference type="SMART" id="SM00382">
    <property type="entry name" value="AAA"/>
    <property type="match status" value="1"/>
</dbReference>
<evidence type="ECO:0000256" key="5">
    <source>
        <dbReference type="ARBA" id="ARBA00022801"/>
    </source>
</evidence>
<keyword evidence="1 11" id="KW-0479">Metal-binding</keyword>
<dbReference type="SUPFAM" id="SSF54211">
    <property type="entry name" value="Ribosomal protein S5 domain 2-like"/>
    <property type="match status" value="1"/>
</dbReference>
<keyword evidence="9 11" id="KW-0238">DNA-binding</keyword>
<gene>
    <name evidence="11" type="primary">radA</name>
    <name evidence="15" type="ORF">CETAM_11510</name>
</gene>
<accession>A0A6B8VW20</accession>
<keyword evidence="3 11" id="KW-0227">DNA damage</keyword>
<keyword evidence="4 13" id="KW-0863">Zinc-finger</keyword>
<evidence type="ECO:0000313" key="15">
    <source>
        <dbReference type="EMBL" id="QGU05534.1"/>
    </source>
</evidence>
<dbReference type="PANTHER" id="PTHR32472:SF10">
    <property type="entry name" value="DNA REPAIR PROTEIN RADA-LIKE PROTEIN"/>
    <property type="match status" value="1"/>
</dbReference>
<dbReference type="Gene3D" id="3.30.230.10">
    <property type="match status" value="1"/>
</dbReference>
<dbReference type="Proteomes" id="UP000425178">
    <property type="component" value="Chromosome"/>
</dbReference>
<evidence type="ECO:0000259" key="14">
    <source>
        <dbReference type="PROSITE" id="PS50162"/>
    </source>
</evidence>
<evidence type="ECO:0000256" key="1">
    <source>
        <dbReference type="ARBA" id="ARBA00022723"/>
    </source>
</evidence>
<evidence type="ECO:0000313" key="16">
    <source>
        <dbReference type="Proteomes" id="UP000425178"/>
    </source>
</evidence>
<dbReference type="InterPro" id="IPR014721">
    <property type="entry name" value="Ribsml_uS5_D2-typ_fold_subgr"/>
</dbReference>
<dbReference type="GO" id="GO:0008270">
    <property type="term" value="F:zinc ion binding"/>
    <property type="evidence" value="ECO:0007669"/>
    <property type="project" value="UniProtKB-KW"/>
</dbReference>
<name>A0A6B8VW20_9CORY</name>
<comment type="domain">
    <text evidence="11">The middle region has homology to RecA with ATPase motifs including the RadA KNRFG motif, while the C-terminus is homologous to Lon protease.</text>
</comment>
<dbReference type="NCBIfam" id="TIGR00416">
    <property type="entry name" value="sms"/>
    <property type="match status" value="1"/>
</dbReference>
<comment type="function">
    <text evidence="13">DNA-dependent ATPase involved in processing of recombination intermediates, plays a role in repairing DNA breaks. Stimulates the branch migration of RecA-mediated strand transfer reactions, allowing the 3' invading strand to extend heteroduplex DNA faster. Binds ssDNA in the presence of ADP but not other nucleotides, has ATPase activity that is stimulated by ssDNA and various branched DNA structures, but inhibited by SSB. Does not have RecA's homology-searching function.</text>
</comment>
<dbReference type="Pfam" id="PF18073">
    <property type="entry name" value="Zn_ribbon_LapB"/>
    <property type="match status" value="1"/>
</dbReference>
<evidence type="ECO:0000256" key="10">
    <source>
        <dbReference type="ARBA" id="ARBA00023204"/>
    </source>
</evidence>
<keyword evidence="2 11" id="KW-0547">Nucleotide-binding</keyword>
<dbReference type="InterPro" id="IPR027417">
    <property type="entry name" value="P-loop_NTPase"/>
</dbReference>
<evidence type="ECO:0000256" key="8">
    <source>
        <dbReference type="ARBA" id="ARBA00023016"/>
    </source>
</evidence>
<dbReference type="PROSITE" id="PS50162">
    <property type="entry name" value="RECA_2"/>
    <property type="match status" value="1"/>
</dbReference>
<comment type="function">
    <text evidence="11">Plays a role in repairing double-strand DNA breaks, probably involving stabilizing or processing branched DNA or blocked replication forks.</text>
</comment>
<proteinExistence type="inferred from homology"/>
<protein>
    <recommendedName>
        <fullName evidence="11 12">DNA repair protein RadA</fullName>
    </recommendedName>
</protein>
<dbReference type="GO" id="GO:0016787">
    <property type="term" value="F:hydrolase activity"/>
    <property type="evidence" value="ECO:0007669"/>
    <property type="project" value="UniProtKB-KW"/>
</dbReference>
<dbReference type="InterPro" id="IPR003593">
    <property type="entry name" value="AAA+_ATPase"/>
</dbReference>
<evidence type="ECO:0000256" key="4">
    <source>
        <dbReference type="ARBA" id="ARBA00022771"/>
    </source>
</evidence>
<dbReference type="EMBL" id="CP046453">
    <property type="protein sequence ID" value="QGU05534.1"/>
    <property type="molecule type" value="Genomic_DNA"/>
</dbReference>
<feature type="domain" description="RecA family profile 1" evidence="14">
    <location>
        <begin position="75"/>
        <end position="231"/>
    </location>
</feature>
<dbReference type="RefSeq" id="WP_156228964.1">
    <property type="nucleotide sequence ID" value="NZ_CP046453.1"/>
</dbReference>
<dbReference type="AlphaFoldDB" id="A0A6B8VW20"/>
<evidence type="ECO:0000256" key="6">
    <source>
        <dbReference type="ARBA" id="ARBA00022833"/>
    </source>
</evidence>
<dbReference type="GO" id="GO:0000725">
    <property type="term" value="P:recombinational repair"/>
    <property type="evidence" value="ECO:0007669"/>
    <property type="project" value="UniProtKB-UniRule"/>
</dbReference>
<evidence type="ECO:0000256" key="13">
    <source>
        <dbReference type="RuleBase" id="RU003555"/>
    </source>
</evidence>
<feature type="region of interest" description="Lon-protease-like" evidence="11">
    <location>
        <begin position="367"/>
        <end position="470"/>
    </location>
</feature>
<dbReference type="Gene3D" id="3.40.50.300">
    <property type="entry name" value="P-loop containing nucleotide triphosphate hydrolases"/>
    <property type="match status" value="1"/>
</dbReference>
<evidence type="ECO:0000256" key="12">
    <source>
        <dbReference type="NCBIfam" id="TIGR00416"/>
    </source>
</evidence>
<dbReference type="Pfam" id="PF13541">
    <property type="entry name" value="ChlI"/>
    <property type="match status" value="1"/>
</dbReference>
<evidence type="ECO:0000256" key="9">
    <source>
        <dbReference type="ARBA" id="ARBA00023125"/>
    </source>
</evidence>
<dbReference type="PRINTS" id="PR01874">
    <property type="entry name" value="DNAREPAIRADA"/>
</dbReference>
<keyword evidence="8 11" id="KW-0346">Stress response</keyword>
<dbReference type="GO" id="GO:0140664">
    <property type="term" value="F:ATP-dependent DNA damage sensor activity"/>
    <property type="evidence" value="ECO:0007669"/>
    <property type="project" value="InterPro"/>
</dbReference>
<keyword evidence="6 13" id="KW-0862">Zinc</keyword>
<dbReference type="InterPro" id="IPR020568">
    <property type="entry name" value="Ribosomal_Su5_D2-typ_SF"/>
</dbReference>
<evidence type="ECO:0000256" key="2">
    <source>
        <dbReference type="ARBA" id="ARBA00022741"/>
    </source>
</evidence>
<dbReference type="CDD" id="cd01121">
    <property type="entry name" value="RadA_SMS_N"/>
    <property type="match status" value="1"/>
</dbReference>
<dbReference type="InterPro" id="IPR041166">
    <property type="entry name" value="Rubredoxin_2"/>
</dbReference>
<comment type="similarity">
    <text evidence="11 13">Belongs to the RecA family. RadA subfamily.</text>
</comment>